<dbReference type="Proteomes" id="UP000230405">
    <property type="component" value="Unassembled WGS sequence"/>
</dbReference>
<evidence type="ECO:0000313" key="1">
    <source>
        <dbReference type="EMBL" id="PIZ98325.1"/>
    </source>
</evidence>
<proteinExistence type="predicted"/>
<accession>A0A2M7VD16</accession>
<comment type="caution">
    <text evidence="1">The sequence shown here is derived from an EMBL/GenBank/DDBJ whole genome shotgun (WGS) entry which is preliminary data.</text>
</comment>
<dbReference type="EMBL" id="PFPO01000094">
    <property type="protein sequence ID" value="PIZ98325.1"/>
    <property type="molecule type" value="Genomic_DNA"/>
</dbReference>
<sequence length="75" mass="8595">MDRPVVHLNDKELRFNCSWCQRKNVYSAGTLLINTNGSADCTCAYCLKISYAPPPLTHEQWEKLSTTPKEQFLCD</sequence>
<organism evidence="1 2">
    <name type="scientific">Candidatus Komeilibacteria bacterium CG_4_10_14_0_2_um_filter_37_10</name>
    <dbReference type="NCBI Taxonomy" id="1974470"/>
    <lineage>
        <taxon>Bacteria</taxon>
        <taxon>Candidatus Komeiliibacteriota</taxon>
    </lineage>
</organism>
<reference evidence="2" key="1">
    <citation type="submission" date="2017-09" db="EMBL/GenBank/DDBJ databases">
        <title>Depth-based differentiation of microbial function through sediment-hosted aquifers and enrichment of novel symbionts in the deep terrestrial subsurface.</title>
        <authorList>
            <person name="Probst A.J."/>
            <person name="Ladd B."/>
            <person name="Jarett J.K."/>
            <person name="Geller-Mcgrath D.E."/>
            <person name="Sieber C.M.K."/>
            <person name="Emerson J.B."/>
            <person name="Anantharaman K."/>
            <person name="Thomas B.C."/>
            <person name="Malmstrom R."/>
            <person name="Stieglmeier M."/>
            <person name="Klingl A."/>
            <person name="Woyke T."/>
            <person name="Ryan C.M."/>
            <person name="Banfield J.F."/>
        </authorList>
    </citation>
    <scope>NUCLEOTIDE SEQUENCE [LARGE SCALE GENOMIC DNA]</scope>
</reference>
<evidence type="ECO:0000313" key="2">
    <source>
        <dbReference type="Proteomes" id="UP000230405"/>
    </source>
</evidence>
<dbReference type="AlphaFoldDB" id="A0A2M7VD16"/>
<name>A0A2M7VD16_9BACT</name>
<protein>
    <submittedName>
        <fullName evidence="1">Uncharacterized protein</fullName>
    </submittedName>
</protein>
<gene>
    <name evidence="1" type="ORF">COX77_04910</name>
</gene>